<dbReference type="FunFam" id="3.40.50.300:FF:003045">
    <property type="entry name" value="GD10885"/>
    <property type="match status" value="1"/>
</dbReference>
<keyword evidence="3" id="KW-0067">ATP-binding</keyword>
<protein>
    <recommendedName>
        <fullName evidence="6">ATPase N2B</fullName>
    </recommendedName>
</protein>
<proteinExistence type="inferred from homology"/>
<accession>A0A0L0CAQ1</accession>
<dbReference type="Gene3D" id="3.40.50.300">
    <property type="entry name" value="P-loop containing nucleotide triphosphate hydrolases"/>
    <property type="match status" value="1"/>
</dbReference>
<dbReference type="GO" id="GO:0005739">
    <property type="term" value="C:mitochondrion"/>
    <property type="evidence" value="ECO:0007669"/>
    <property type="project" value="TreeGrafter"/>
</dbReference>
<keyword evidence="5" id="KW-1185">Reference proteome</keyword>
<evidence type="ECO:0000256" key="1">
    <source>
        <dbReference type="ARBA" id="ARBA00010322"/>
    </source>
</evidence>
<evidence type="ECO:0000313" key="4">
    <source>
        <dbReference type="EMBL" id="KNC29326.1"/>
    </source>
</evidence>
<dbReference type="InterPro" id="IPR027417">
    <property type="entry name" value="P-loop_NTPase"/>
</dbReference>
<gene>
    <name evidence="4" type="ORF">FF38_02442</name>
</gene>
<dbReference type="EMBL" id="JRES01000678">
    <property type="protein sequence ID" value="KNC29326.1"/>
    <property type="molecule type" value="Genomic_DNA"/>
</dbReference>
<organism evidence="4 5">
    <name type="scientific">Lucilia cuprina</name>
    <name type="common">Green bottle fly</name>
    <name type="synonym">Australian sheep blowfly</name>
    <dbReference type="NCBI Taxonomy" id="7375"/>
    <lineage>
        <taxon>Eukaryota</taxon>
        <taxon>Metazoa</taxon>
        <taxon>Ecdysozoa</taxon>
        <taxon>Arthropoda</taxon>
        <taxon>Hexapoda</taxon>
        <taxon>Insecta</taxon>
        <taxon>Pterygota</taxon>
        <taxon>Neoptera</taxon>
        <taxon>Endopterygota</taxon>
        <taxon>Diptera</taxon>
        <taxon>Brachycera</taxon>
        <taxon>Muscomorpha</taxon>
        <taxon>Oestroidea</taxon>
        <taxon>Calliphoridae</taxon>
        <taxon>Luciliinae</taxon>
        <taxon>Lucilia</taxon>
    </lineage>
</organism>
<dbReference type="OMA" id="FDEMQIT"/>
<keyword evidence="2" id="KW-0547">Nucleotide-binding</keyword>
<dbReference type="AlphaFoldDB" id="A0A0L0CAQ1"/>
<comment type="caution">
    <text evidence="4">The sequence shown here is derived from an EMBL/GenBank/DDBJ whole genome shotgun (WGS) entry which is preliminary data.</text>
</comment>
<name>A0A0L0CAQ1_LUCCU</name>
<evidence type="ECO:0000256" key="3">
    <source>
        <dbReference type="ARBA" id="ARBA00022840"/>
    </source>
</evidence>
<dbReference type="GO" id="GO:0016887">
    <property type="term" value="F:ATP hydrolysis activity"/>
    <property type="evidence" value="ECO:0007669"/>
    <property type="project" value="InterPro"/>
</dbReference>
<dbReference type="PANTHER" id="PTHR12169">
    <property type="entry name" value="ATPASE N2B"/>
    <property type="match status" value="1"/>
</dbReference>
<comment type="similarity">
    <text evidence="1">Belongs to the AFG1 ATPase family.</text>
</comment>
<dbReference type="GO" id="GO:0005524">
    <property type="term" value="F:ATP binding"/>
    <property type="evidence" value="ECO:0007669"/>
    <property type="project" value="UniProtKB-KW"/>
</dbReference>
<evidence type="ECO:0008006" key="6">
    <source>
        <dbReference type="Google" id="ProtNLM"/>
    </source>
</evidence>
<dbReference type="InterPro" id="IPR005654">
    <property type="entry name" value="ATPase_AFG1-like"/>
</dbReference>
<sequence length="466" mass="53447">MFTSKIVVRFVGSALEQQQQFILLAANGQHASRRFFTPMQVYEKKVEEKQLMPDKAQKNTAQQLEELYNTLKDYKPTPVKSAAQGGGGFFSKLLKKEKTGSSSIQLLNTSSPKGLYIYGSVGGGKTTLMDLFYDCCTNIDKKQRVHFNSFMSQVHGRIHQVKQERGPRDRAFNTEKPEPFDPTLPVAEMIAAESWLICFDEFQVTDIADAMILKSLFTHLFNEGIVCVATSNRHPTELYKNGLQRSNFLPFIDVLLNRSNLAAMDSGVDYRRIAQSGDTNYFVTTKGDAKSQMERMFKILCSQENDIIRPRTITHFGRDLTFQRTCGQVLDSDFEELCNRPLGGSDYIQIGQFFHTVLIHNVPQLTLQMKSQMRRFITLIDTLYDNRVRVVMSAEAPLDKLFNFSDKPTDIADDQRMLMDDLKLGAQDTSASVFTGEEEMFAYDRTISRLYEMQKKEYWEQWAKHR</sequence>
<dbReference type="OrthoDB" id="548867at2759"/>
<dbReference type="Proteomes" id="UP000037069">
    <property type="component" value="Unassembled WGS sequence"/>
</dbReference>
<evidence type="ECO:0000256" key="2">
    <source>
        <dbReference type="ARBA" id="ARBA00022741"/>
    </source>
</evidence>
<dbReference type="NCBIfam" id="NF040713">
    <property type="entry name" value="ZapE"/>
    <property type="match status" value="1"/>
</dbReference>
<evidence type="ECO:0000313" key="5">
    <source>
        <dbReference type="Proteomes" id="UP000037069"/>
    </source>
</evidence>
<dbReference type="PANTHER" id="PTHR12169:SF6">
    <property type="entry name" value="AFG1-LIKE ATPASE"/>
    <property type="match status" value="1"/>
</dbReference>
<reference evidence="4 5" key="1">
    <citation type="journal article" date="2015" name="Nat. Commun.">
        <title>Lucilia cuprina genome unlocks parasitic fly biology to underpin future interventions.</title>
        <authorList>
            <person name="Anstead C.A."/>
            <person name="Korhonen P.K."/>
            <person name="Young N.D."/>
            <person name="Hall R.S."/>
            <person name="Jex A.R."/>
            <person name="Murali S.C."/>
            <person name="Hughes D.S."/>
            <person name="Lee S.F."/>
            <person name="Perry T."/>
            <person name="Stroehlein A.J."/>
            <person name="Ansell B.R."/>
            <person name="Breugelmans B."/>
            <person name="Hofmann A."/>
            <person name="Qu J."/>
            <person name="Dugan S."/>
            <person name="Lee S.L."/>
            <person name="Chao H."/>
            <person name="Dinh H."/>
            <person name="Han Y."/>
            <person name="Doddapaneni H.V."/>
            <person name="Worley K.C."/>
            <person name="Muzny D.M."/>
            <person name="Ioannidis P."/>
            <person name="Waterhouse R.M."/>
            <person name="Zdobnov E.M."/>
            <person name="James P.J."/>
            <person name="Bagnall N.H."/>
            <person name="Kotze A.C."/>
            <person name="Gibbs R.A."/>
            <person name="Richards S."/>
            <person name="Batterham P."/>
            <person name="Gasser R.B."/>
        </authorList>
    </citation>
    <scope>NUCLEOTIDE SEQUENCE [LARGE SCALE GENOMIC DNA]</scope>
    <source>
        <strain evidence="4 5">LS</strain>
        <tissue evidence="4">Full body</tissue>
    </source>
</reference>
<dbReference type="SUPFAM" id="SSF52540">
    <property type="entry name" value="P-loop containing nucleoside triphosphate hydrolases"/>
    <property type="match status" value="1"/>
</dbReference>
<dbReference type="Pfam" id="PF03969">
    <property type="entry name" value="AFG1_ATPase"/>
    <property type="match status" value="1"/>
</dbReference>